<feature type="compositionally biased region" description="Low complexity" evidence="1">
    <location>
        <begin position="229"/>
        <end position="258"/>
    </location>
</feature>
<dbReference type="RefSeq" id="XP_044567916.1">
    <property type="nucleotide sequence ID" value="XM_044700547.1"/>
</dbReference>
<protein>
    <submittedName>
        <fullName evidence="2">Uncharacterized protein</fullName>
    </submittedName>
</protein>
<dbReference type="VEuPathDB" id="AmoebaDB:FDP41_010268"/>
<comment type="caution">
    <text evidence="2">The sequence shown here is derived from an EMBL/GenBank/DDBJ whole genome shotgun (WGS) entry which is preliminary data.</text>
</comment>
<evidence type="ECO:0000313" key="2">
    <source>
        <dbReference type="EMBL" id="KAF0983203.1"/>
    </source>
</evidence>
<reference evidence="2 3" key="1">
    <citation type="journal article" date="2019" name="Sci. Rep.">
        <title>Nanopore sequencing improves the draft genome of the human pathogenic amoeba Naegleria fowleri.</title>
        <authorList>
            <person name="Liechti N."/>
            <person name="Schurch N."/>
            <person name="Bruggmann R."/>
            <person name="Wittwer M."/>
        </authorList>
    </citation>
    <scope>NUCLEOTIDE SEQUENCE [LARGE SCALE GENOMIC DNA]</scope>
    <source>
        <strain evidence="2 3">ATCC 30894</strain>
    </source>
</reference>
<proteinExistence type="predicted"/>
<evidence type="ECO:0000256" key="1">
    <source>
        <dbReference type="SAM" id="MobiDB-lite"/>
    </source>
</evidence>
<sequence length="282" mass="30991">MTQQTEAVSSCGGIMQFDITCNFHSRNYPSMKPKQTNVNNTTPAAFFYWKESSPSFSISKGKQSSCTDLQKMTSAMSSKLSSDSALRATTKHSSAPQQFQPKISKPNKMKNKANSPKTLSFIDVSQTMTTGISHDQRLVVQNHHSIGSTPRKRKTSIQSYEQVLNLNSQPKILPTTTTVSCSTHQQACNISQAQQLHVFNDKTNNIENLHPSALVAGSYVHQESLSPKSNDSSVIQVDSSSKSQTSESCQTSDSIDSISKPKKSSSPNVVRSYIFSIQELLN</sequence>
<gene>
    <name evidence="2" type="ORF">FDP41_010268</name>
</gene>
<dbReference type="VEuPathDB" id="AmoebaDB:NF0088200"/>
<dbReference type="OrthoDB" id="10537285at2759"/>
<feature type="region of interest" description="Disordered" evidence="1">
    <location>
        <begin position="225"/>
        <end position="267"/>
    </location>
</feature>
<feature type="compositionally biased region" description="Polar residues" evidence="1">
    <location>
        <begin position="91"/>
        <end position="101"/>
    </location>
</feature>
<organism evidence="2 3">
    <name type="scientific">Naegleria fowleri</name>
    <name type="common">Brain eating amoeba</name>
    <dbReference type="NCBI Taxonomy" id="5763"/>
    <lineage>
        <taxon>Eukaryota</taxon>
        <taxon>Discoba</taxon>
        <taxon>Heterolobosea</taxon>
        <taxon>Tetramitia</taxon>
        <taxon>Eutetramitia</taxon>
        <taxon>Vahlkampfiidae</taxon>
        <taxon>Naegleria</taxon>
    </lineage>
</organism>
<name>A0A6A5BYJ0_NAEFO</name>
<dbReference type="EMBL" id="VFQX01000006">
    <property type="protein sequence ID" value="KAF0983203.1"/>
    <property type="molecule type" value="Genomic_DNA"/>
</dbReference>
<dbReference type="GeneID" id="68117483"/>
<keyword evidence="3" id="KW-1185">Reference proteome</keyword>
<evidence type="ECO:0000313" key="3">
    <source>
        <dbReference type="Proteomes" id="UP000444721"/>
    </source>
</evidence>
<dbReference type="AlphaFoldDB" id="A0A6A5BYJ0"/>
<accession>A0A6A5BYJ0</accession>
<dbReference type="VEuPathDB" id="AmoebaDB:NfTy_010870"/>
<feature type="region of interest" description="Disordered" evidence="1">
    <location>
        <begin position="78"/>
        <end position="114"/>
    </location>
</feature>
<dbReference type="Proteomes" id="UP000444721">
    <property type="component" value="Unassembled WGS sequence"/>
</dbReference>